<dbReference type="Pfam" id="PF15869">
    <property type="entry name" value="TolB_like"/>
    <property type="match status" value="1"/>
</dbReference>
<proteinExistence type="predicted"/>
<dbReference type="EMBL" id="UGVL01000001">
    <property type="protein sequence ID" value="SUE34968.1"/>
    <property type="molecule type" value="Genomic_DNA"/>
</dbReference>
<accession>A0A379MTI8</accession>
<dbReference type="AlphaFoldDB" id="A0A379MTI8"/>
<organism evidence="1 2">
    <name type="scientific">Rikenella microfusus</name>
    <dbReference type="NCBI Taxonomy" id="28139"/>
    <lineage>
        <taxon>Bacteria</taxon>
        <taxon>Pseudomonadati</taxon>
        <taxon>Bacteroidota</taxon>
        <taxon>Bacteroidia</taxon>
        <taxon>Bacteroidales</taxon>
        <taxon>Rikenellaceae</taxon>
        <taxon>Rikenella</taxon>
    </lineage>
</organism>
<evidence type="ECO:0000313" key="1">
    <source>
        <dbReference type="EMBL" id="SUE34968.1"/>
    </source>
</evidence>
<keyword evidence="2" id="KW-1185">Reference proteome</keyword>
<dbReference type="Proteomes" id="UP000255233">
    <property type="component" value="Unassembled WGS sequence"/>
</dbReference>
<evidence type="ECO:0000313" key="2">
    <source>
        <dbReference type="Proteomes" id="UP000255233"/>
    </source>
</evidence>
<name>A0A379MTI8_9BACT</name>
<gene>
    <name evidence="1" type="ORF">NCTC11190_02209</name>
</gene>
<protein>
    <submittedName>
        <fullName evidence="1">Uncharacterized protein</fullName>
    </submittedName>
</protein>
<reference evidence="1 2" key="1">
    <citation type="submission" date="2018-06" db="EMBL/GenBank/DDBJ databases">
        <authorList>
            <consortium name="Pathogen Informatics"/>
            <person name="Doyle S."/>
        </authorList>
    </citation>
    <scope>NUCLEOTIDE SEQUENCE [LARGE SCALE GENOMIC DNA]</scope>
    <source>
        <strain evidence="1 2">NCTC11190</strain>
    </source>
</reference>
<sequence length="346" mass="39070">MSVGGAVIALACACGSADRHETHLEKRFAIEQAPDTDSVPLPYLVHPFRWYIRDDKMQIEDLNGEYFGHIFSLPELKPVCRFGRQGHGPGEYMNPGLACMQCGTDAALFEAIPNRLDIYRLGPTDSMELVETRQFPEWMKERAIPKAYSRLWQVKDSLYIGIAFPPRFPEIDLLNMSVPEVEATLDFPLQGSEEAGSYPYLFSASYSNGKLALAYRYIDRIEVYDVLPEGFRLDYVIGDGQPQEELSIRGRDDEMICHYTAVECDGERILALYQGCTDARMSGDGVKSAVEIYRASTGEGEVLWNMGRRIDDMSWDAGHETLYGYSALSDSALLYVFRSRNPQETK</sequence>